<evidence type="ECO:0000256" key="3">
    <source>
        <dbReference type="ARBA" id="ARBA00009595"/>
    </source>
</evidence>
<proteinExistence type="inferred from homology"/>
<dbReference type="AlphaFoldDB" id="A0A6J6D2D4"/>
<dbReference type="GO" id="GO:0019677">
    <property type="term" value="P:NAD+ catabolic process"/>
    <property type="evidence" value="ECO:0007669"/>
    <property type="project" value="TreeGrafter"/>
</dbReference>
<sequence>MRPRLVAFTLMSAVNGQVSKMDRAGHLRTNQTTLDQMWQRAKILHVADARLAVEAGGTKLRFLSASQVQSLIESDEYKLGEKYFLGLDEIDQEPYFAWNSSSVAPQGEKAPDGYLTLREIGGLISEFEMEISLHAVALANWHKSHTHCARCGAATSVAQGGAIRTCDKDQSEHYPRTDCAVIVLVRDKDDRILLGHQPVWPEGRFSCFAGFLEPGETFEQCVQREVLEESGVLVREIDYLGSQPWPFPASIMISFDAVTDAPEIARPDGQEITEVKWFSRAEVKAQSDAGTLLLPPTMSVARKMIDRWFASGAEGQGGAKLIGGETWR</sequence>
<dbReference type="PROSITE" id="PS00893">
    <property type="entry name" value="NUDIX_BOX"/>
    <property type="match status" value="1"/>
</dbReference>
<dbReference type="PANTHER" id="PTHR42904:SF6">
    <property type="entry name" value="NAD-CAPPED RNA HYDROLASE NUDT12"/>
    <property type="match status" value="1"/>
</dbReference>
<evidence type="ECO:0000256" key="1">
    <source>
        <dbReference type="ARBA" id="ARBA00001946"/>
    </source>
</evidence>
<organism evidence="11">
    <name type="scientific">freshwater metagenome</name>
    <dbReference type="NCBI Taxonomy" id="449393"/>
    <lineage>
        <taxon>unclassified sequences</taxon>
        <taxon>metagenomes</taxon>
        <taxon>ecological metagenomes</taxon>
    </lineage>
</organism>
<dbReference type="InterPro" id="IPR049734">
    <property type="entry name" value="NudC-like_C"/>
</dbReference>
<dbReference type="InterPro" id="IPR000086">
    <property type="entry name" value="NUDIX_hydrolase_dom"/>
</dbReference>
<keyword evidence="5" id="KW-0479">Metal-binding</keyword>
<dbReference type="GO" id="GO:0046872">
    <property type="term" value="F:metal ion binding"/>
    <property type="evidence" value="ECO:0007669"/>
    <property type="project" value="UniProtKB-KW"/>
</dbReference>
<name>A0A6J6D2D4_9ZZZZ</name>
<reference evidence="11" key="1">
    <citation type="submission" date="2020-05" db="EMBL/GenBank/DDBJ databases">
        <authorList>
            <person name="Chiriac C."/>
            <person name="Salcher M."/>
            <person name="Ghai R."/>
            <person name="Kavagutti S V."/>
        </authorList>
    </citation>
    <scope>NUCLEOTIDE SEQUENCE</scope>
</reference>
<dbReference type="Gene3D" id="3.90.79.10">
    <property type="entry name" value="Nucleoside Triphosphate Pyrophosphohydrolase"/>
    <property type="match status" value="1"/>
</dbReference>
<evidence type="ECO:0000313" key="11">
    <source>
        <dbReference type="EMBL" id="CAB4557952.1"/>
    </source>
</evidence>
<dbReference type="EC" id="3.6.1.22" evidence="4"/>
<dbReference type="Pfam" id="PF00293">
    <property type="entry name" value="NUDIX"/>
    <property type="match status" value="1"/>
</dbReference>
<dbReference type="CDD" id="cd03429">
    <property type="entry name" value="NUDIX_NADH_pyrophosphatase_Nudt13"/>
    <property type="match status" value="1"/>
</dbReference>
<dbReference type="NCBIfam" id="NF001299">
    <property type="entry name" value="PRK00241.1"/>
    <property type="match status" value="1"/>
</dbReference>
<keyword evidence="7" id="KW-0460">Magnesium</keyword>
<dbReference type="SUPFAM" id="SSF55811">
    <property type="entry name" value="Nudix"/>
    <property type="match status" value="1"/>
</dbReference>
<dbReference type="InterPro" id="IPR015376">
    <property type="entry name" value="Znr_NADH_PPase"/>
</dbReference>
<comment type="cofactor">
    <cofactor evidence="1">
        <name>Mg(2+)</name>
        <dbReference type="ChEBI" id="CHEBI:18420"/>
    </cofactor>
</comment>
<evidence type="ECO:0000256" key="5">
    <source>
        <dbReference type="ARBA" id="ARBA00022723"/>
    </source>
</evidence>
<evidence type="ECO:0000256" key="9">
    <source>
        <dbReference type="ARBA" id="ARBA00023679"/>
    </source>
</evidence>
<dbReference type="GO" id="GO:0035529">
    <property type="term" value="F:NADH pyrophosphatase activity"/>
    <property type="evidence" value="ECO:0007669"/>
    <property type="project" value="TreeGrafter"/>
</dbReference>
<dbReference type="InterPro" id="IPR015797">
    <property type="entry name" value="NUDIX_hydrolase-like_dom_sf"/>
</dbReference>
<evidence type="ECO:0000259" key="10">
    <source>
        <dbReference type="PROSITE" id="PS51462"/>
    </source>
</evidence>
<comment type="cofactor">
    <cofactor evidence="2">
        <name>Zn(2+)</name>
        <dbReference type="ChEBI" id="CHEBI:29105"/>
    </cofactor>
</comment>
<dbReference type="Gene3D" id="3.90.79.20">
    <property type="match status" value="1"/>
</dbReference>
<comment type="catalytic activity">
    <reaction evidence="9">
        <text>a 5'-end NAD(+)-phospho-ribonucleoside in mRNA + H2O = a 5'-end phospho-adenosine-phospho-ribonucleoside in mRNA + beta-nicotinamide D-ribonucleotide + 2 H(+)</text>
        <dbReference type="Rhea" id="RHEA:60876"/>
        <dbReference type="Rhea" id="RHEA-COMP:15698"/>
        <dbReference type="Rhea" id="RHEA-COMP:15719"/>
        <dbReference type="ChEBI" id="CHEBI:14649"/>
        <dbReference type="ChEBI" id="CHEBI:15377"/>
        <dbReference type="ChEBI" id="CHEBI:15378"/>
        <dbReference type="ChEBI" id="CHEBI:144029"/>
        <dbReference type="ChEBI" id="CHEBI:144051"/>
    </reaction>
    <physiologicalReaction direction="left-to-right" evidence="9">
        <dbReference type="Rhea" id="RHEA:60877"/>
    </physiologicalReaction>
</comment>
<evidence type="ECO:0000256" key="4">
    <source>
        <dbReference type="ARBA" id="ARBA00012381"/>
    </source>
</evidence>
<evidence type="ECO:0000256" key="8">
    <source>
        <dbReference type="ARBA" id="ARBA00023027"/>
    </source>
</evidence>
<dbReference type="EMBL" id="CAEZTA010000094">
    <property type="protein sequence ID" value="CAB4557952.1"/>
    <property type="molecule type" value="Genomic_DNA"/>
</dbReference>
<keyword evidence="8" id="KW-0520">NAD</keyword>
<accession>A0A6J6D2D4</accession>
<evidence type="ECO:0000256" key="2">
    <source>
        <dbReference type="ARBA" id="ARBA00001947"/>
    </source>
</evidence>
<protein>
    <recommendedName>
        <fullName evidence="4">NAD(+) diphosphatase</fullName>
        <ecNumber evidence="4">3.6.1.22</ecNumber>
    </recommendedName>
</protein>
<dbReference type="InterPro" id="IPR050241">
    <property type="entry name" value="NAD-cap_RNA_hydrolase_NudC"/>
</dbReference>
<comment type="similarity">
    <text evidence="3">Belongs to the Nudix hydrolase family. NudC subfamily.</text>
</comment>
<dbReference type="PROSITE" id="PS51462">
    <property type="entry name" value="NUDIX"/>
    <property type="match status" value="1"/>
</dbReference>
<gene>
    <name evidence="11" type="ORF">UFOPK1541_00684</name>
</gene>
<keyword evidence="6" id="KW-0378">Hydrolase</keyword>
<evidence type="ECO:0000256" key="6">
    <source>
        <dbReference type="ARBA" id="ARBA00022801"/>
    </source>
</evidence>
<dbReference type="Pfam" id="PF09297">
    <property type="entry name" value="Zn_ribbon_NUD"/>
    <property type="match status" value="1"/>
</dbReference>
<feature type="domain" description="Nudix hydrolase" evidence="10">
    <location>
        <begin position="175"/>
        <end position="300"/>
    </location>
</feature>
<dbReference type="GO" id="GO:0006742">
    <property type="term" value="P:NADP+ catabolic process"/>
    <property type="evidence" value="ECO:0007669"/>
    <property type="project" value="TreeGrafter"/>
</dbReference>
<dbReference type="InterPro" id="IPR020084">
    <property type="entry name" value="NUDIX_hydrolase_CS"/>
</dbReference>
<dbReference type="PANTHER" id="PTHR42904">
    <property type="entry name" value="NUDIX HYDROLASE, NUDC SUBFAMILY"/>
    <property type="match status" value="1"/>
</dbReference>
<dbReference type="GO" id="GO:0005829">
    <property type="term" value="C:cytosol"/>
    <property type="evidence" value="ECO:0007669"/>
    <property type="project" value="TreeGrafter"/>
</dbReference>
<evidence type="ECO:0000256" key="7">
    <source>
        <dbReference type="ARBA" id="ARBA00022842"/>
    </source>
</evidence>